<feature type="compositionally biased region" description="Basic and acidic residues" evidence="1">
    <location>
        <begin position="359"/>
        <end position="369"/>
    </location>
</feature>
<feature type="region of interest" description="Disordered" evidence="1">
    <location>
        <begin position="344"/>
        <end position="380"/>
    </location>
</feature>
<reference evidence="2" key="1">
    <citation type="submission" date="2021-11" db="EMBL/GenBank/DDBJ databases">
        <authorList>
            <person name="Herlambang A."/>
            <person name="Guo Y."/>
            <person name="Takashima Y."/>
            <person name="Nishizawa T."/>
        </authorList>
    </citation>
    <scope>NUCLEOTIDE SEQUENCE</scope>
    <source>
        <strain evidence="2">E1425</strain>
    </source>
</reference>
<protein>
    <submittedName>
        <fullName evidence="2">Uncharacterized protein</fullName>
    </submittedName>
</protein>
<gene>
    <name evidence="2" type="ORF">EMPS_09754</name>
</gene>
<proteinExistence type="predicted"/>
<keyword evidence="3" id="KW-1185">Reference proteome</keyword>
<evidence type="ECO:0000313" key="3">
    <source>
        <dbReference type="Proteomes" id="UP000827284"/>
    </source>
</evidence>
<accession>A0A9P3M0W5</accession>
<feature type="region of interest" description="Disordered" evidence="1">
    <location>
        <begin position="1549"/>
        <end position="1581"/>
    </location>
</feature>
<dbReference type="Proteomes" id="UP000827284">
    <property type="component" value="Unassembled WGS sequence"/>
</dbReference>
<evidence type="ECO:0000313" key="2">
    <source>
        <dbReference type="EMBL" id="GJJ77395.1"/>
    </source>
</evidence>
<name>A0A9P3M0W5_9FUNG</name>
<sequence>MTFSFNIVARPGTDPPQSFTELVKSRRSSWSLPPSDFRLRLENAAKDIRLQSCREQTEKALLALRSCGLRVDVNPADPNNSLAHFIIQHFLRPGGKYDLHLTVNSTNSTMIVPTRTQLLLVYLADRLNCNIFLFFCRGAPRTFSPRTEASSPPSVCGIFHRVDSYLKFSEFLALAPVDTVDLLEELAVAPASELALPQPSEEMSSSNAVILPTNMATFRANKRLRIKRSGADDTRKAELLEFLEMSCIEHLKKKIDDHICESIKKEDHEGKEEFKTRLSNLKSLPRGPLSDAAALYIEQRNQSLTRMQVVSDITAATSNNNLRVWCEVVQRQFDEIWTNSEQSLADNQLQAEKGKKRKECGPDEGREPEPNTADDDENTEEWRTCTVTMKQALHPGLSNHEDFSRIISLLQEAQDHLTDVEQSLYLLAQVGTILIAGGVFSGQQGTLCLGDILPSACIIPPEQRILNVAPIVALQSDIENKNSSLHSDIRNVLSQNHLSQLYTQFKKDPIARRKTWLAKESGNHTKWLELAKTIDSKIPGLIAPHKDRYSKVVEAHTRQCATAISNLWEGKIYEKALDYLLRYLLSAWLAPDRMAAHMERKSSAVKKKNEQKATKDSSSDKPSRSHWRHSMSKLLNKVAKYYSSGRTDQLHHFVAPLQALYDTKPPEADKESKKSFQRISEAGLSASDVDLAYDESMEDVFSEEDSSDDDLDMCLLESQAFADELDTEWVMDVDDASQSSPITLNSDLKEKEPSRKTLRRLQTVVRTLLESPLPTPTFSMDHIKDSLYKGTSFTERQLLVAQKIINFLRPYVPRRWRDAEDEDYRHHTPHIVLRAPIVLISNAVLRLLGQTEFTRRLSPSISSGKIHGLQLGAGHLYQVLSGESAGRYDLHGATGIMTNVADCTASFNAKRVVFANIFDIEKIEGICKRHGFTFGMRMTFVDQYTLNLSGPQTTKSDTRHPVHSAFEESKKAGSGLKNGRNAHWRKEFESRGMSKDDVKHQVELATKQVELTAKEREGPRKELAALRKECNALNSGIRAIPWTISNNESNITLKKQQMSELKAQQAILRIKERRFSQLDMAWDRAKKELYYWNRLLAIAKRKAPKDNPKKKLKARKTDPSHTSPSWEWPQAEDIPQRLDLKPIFDQHLKPLPGSKRVQVVAICSEDPGVRVMSENVFLTVEGIEKSMNRFQVLADLDTTEELFLPTEHAAPEEHYSKQEEELVDITTEPWTKERRIQAKKATQEMKLPKAHRITARQVEDISFGRKLRRKRERLLETDKHKQAKADLEKLSDPDASLATASTIESVQIAIKIRDSVAENNSLRELNRDRDLVKLRRTCRHRTKRAWAKVASNLRAKSAEYTINKLAEDKRGEPSVDTASGYCSNCCCIEISKSSIEAPYKHPTHCVKTTPVVRHVIFMGAAGTGVGSRIGGHYRLGGKNIRKQHRQVGTVVVTDEYMSTQRCCFCLEKTHSARSRRIVGSEKGRTINTVTVNGSKVCFNTACPAYKNGYTTRPRDTQACVCIGISGYSAIKDDDRIPLAPFRPYLVPEKKIDQHQPASGPHQTRSTIRGGSSATPQTRLQW</sequence>
<feature type="region of interest" description="Disordered" evidence="1">
    <location>
        <begin position="1103"/>
        <end position="1128"/>
    </location>
</feature>
<feature type="compositionally biased region" description="Polar residues" evidence="1">
    <location>
        <begin position="1560"/>
        <end position="1581"/>
    </location>
</feature>
<dbReference type="OrthoDB" id="2424936at2759"/>
<comment type="caution">
    <text evidence="2">The sequence shown here is derived from an EMBL/GenBank/DDBJ whole genome shotgun (WGS) entry which is preliminary data.</text>
</comment>
<feature type="compositionally biased region" description="Basic and acidic residues" evidence="1">
    <location>
        <begin position="599"/>
        <end position="623"/>
    </location>
</feature>
<reference evidence="2" key="2">
    <citation type="journal article" date="2022" name="Microbiol. Resour. Announc.">
        <title>Whole-Genome Sequence of Entomortierella parvispora E1425, a Mucoromycotan Fungus Associated with Burkholderiaceae-Related Endosymbiotic Bacteria.</title>
        <authorList>
            <person name="Herlambang A."/>
            <person name="Guo Y."/>
            <person name="Takashima Y."/>
            <person name="Narisawa K."/>
            <person name="Ohta H."/>
            <person name="Nishizawa T."/>
        </authorList>
    </citation>
    <scope>NUCLEOTIDE SEQUENCE</scope>
    <source>
        <strain evidence="2">E1425</strain>
    </source>
</reference>
<feature type="region of interest" description="Disordered" evidence="1">
    <location>
        <begin position="599"/>
        <end position="628"/>
    </location>
</feature>
<evidence type="ECO:0000256" key="1">
    <source>
        <dbReference type="SAM" id="MobiDB-lite"/>
    </source>
</evidence>
<feature type="compositionally biased region" description="Basic and acidic residues" evidence="1">
    <location>
        <begin position="1104"/>
        <end position="1119"/>
    </location>
</feature>
<dbReference type="EMBL" id="BQFW01000013">
    <property type="protein sequence ID" value="GJJ77395.1"/>
    <property type="molecule type" value="Genomic_DNA"/>
</dbReference>
<organism evidence="2 3">
    <name type="scientific">Entomortierella parvispora</name>
    <dbReference type="NCBI Taxonomy" id="205924"/>
    <lineage>
        <taxon>Eukaryota</taxon>
        <taxon>Fungi</taxon>
        <taxon>Fungi incertae sedis</taxon>
        <taxon>Mucoromycota</taxon>
        <taxon>Mortierellomycotina</taxon>
        <taxon>Mortierellomycetes</taxon>
        <taxon>Mortierellales</taxon>
        <taxon>Mortierellaceae</taxon>
        <taxon>Entomortierella</taxon>
    </lineage>
</organism>